<dbReference type="KEGG" id="mhaq:WC39_12395"/>
<reference evidence="13 16" key="1">
    <citation type="submission" date="2018-06" db="EMBL/GenBank/DDBJ databases">
        <authorList>
            <consortium name="Pathogen Informatics"/>
            <person name="Doyle S."/>
        </authorList>
    </citation>
    <scope>NUCLEOTIDE SEQUENCE [LARGE SCALE GENOMIC DNA]</scope>
    <source>
        <strain evidence="13 16">NCTC10638</strain>
    </source>
</reference>
<dbReference type="SUPFAM" id="SSF53822">
    <property type="entry name" value="Periplasmic binding protein-like I"/>
    <property type="match status" value="1"/>
</dbReference>
<evidence type="ECO:0000256" key="5">
    <source>
        <dbReference type="ARBA" id="ARBA00022723"/>
    </source>
</evidence>
<dbReference type="Pfam" id="PF13407">
    <property type="entry name" value="Peripla_BP_4"/>
    <property type="match status" value="1"/>
</dbReference>
<reference evidence="17 18" key="2">
    <citation type="journal article" date="2019" name="Vet. Microbiol.">
        <title>Genetic characterization of susceptible and multi-drug resistant Mannheimia haemolytica isolated from high-risk stocker calves prior to and after antimicrobial metaphylaxis.</title>
        <authorList>
            <person name="Snyder E.R."/>
            <person name="Alvarez-Narvaez S."/>
            <person name="Credille B.C."/>
        </authorList>
    </citation>
    <scope>NUCLEOTIDE SEQUENCE [LARGE SCALE GENOMIC DNA]</scope>
    <source>
        <strain evidence="15 17">UGA-R5-128-1</strain>
        <strain evidence="14 18">UGA-R7-163-1</strain>
    </source>
</reference>
<evidence type="ECO:0000313" key="16">
    <source>
        <dbReference type="Proteomes" id="UP000254802"/>
    </source>
</evidence>
<evidence type="ECO:0000256" key="3">
    <source>
        <dbReference type="ARBA" id="ARBA00022448"/>
    </source>
</evidence>
<comment type="subcellular location">
    <subcellularLocation>
        <location evidence="1">Periplasm</location>
    </subcellularLocation>
</comment>
<name>A0A249A2Q6_MANHA</name>
<dbReference type="KEGG" id="mhay:VK67_12400"/>
<dbReference type="PANTHER" id="PTHR30036">
    <property type="entry name" value="D-XYLOSE-BINDING PERIPLASMIC PROTEIN"/>
    <property type="match status" value="1"/>
</dbReference>
<keyword evidence="18" id="KW-1185">Reference proteome</keyword>
<dbReference type="EMBL" id="VAJI01000012">
    <property type="protein sequence ID" value="TRB37544.1"/>
    <property type="molecule type" value="Genomic_DNA"/>
</dbReference>
<dbReference type="PANTHER" id="PTHR30036:SF2">
    <property type="entry name" value="D-GALACTOSE_METHYL-GALACTOSIDE BINDING PERIPLASMIC PROTEIN MGLB"/>
    <property type="match status" value="1"/>
</dbReference>
<dbReference type="InterPro" id="IPR028082">
    <property type="entry name" value="Peripla_BP_I"/>
</dbReference>
<dbReference type="EMBL" id="UGPN01000002">
    <property type="protein sequence ID" value="STY60031.1"/>
    <property type="molecule type" value="Genomic_DNA"/>
</dbReference>
<dbReference type="InterPro" id="IPR025997">
    <property type="entry name" value="SBP_2_dom"/>
</dbReference>
<keyword evidence="5" id="KW-0479">Metal-binding</keyword>
<keyword evidence="3" id="KW-0813">Transport</keyword>
<dbReference type="GO" id="GO:0030288">
    <property type="term" value="C:outer membrane-bounded periplasmic space"/>
    <property type="evidence" value="ECO:0007669"/>
    <property type="project" value="TreeGrafter"/>
</dbReference>
<evidence type="ECO:0000313" key="14">
    <source>
        <dbReference type="EMBL" id="TRB37544.1"/>
    </source>
</evidence>
<evidence type="ECO:0000256" key="2">
    <source>
        <dbReference type="ARBA" id="ARBA00007639"/>
    </source>
</evidence>
<comment type="subunit">
    <text evidence="9">The ABC transporter complex is composed of one ATP-binding protein (MglA), two transmembrane proteins (MglC) and a solute-binding protein (MglB).</text>
</comment>
<evidence type="ECO:0000313" key="13">
    <source>
        <dbReference type="EMBL" id="STY60031.1"/>
    </source>
</evidence>
<evidence type="ECO:0000313" key="15">
    <source>
        <dbReference type="EMBL" id="TRB71929.1"/>
    </source>
</evidence>
<evidence type="ECO:0000256" key="10">
    <source>
        <dbReference type="ARBA" id="ARBA00034344"/>
    </source>
</evidence>
<dbReference type="STRING" id="75985.WC39_12395"/>
<gene>
    <name evidence="15" type="primary">mglB</name>
    <name evidence="13" type="synonym">mglB_1</name>
    <name evidence="15" type="ORF">FEA53_12780</name>
    <name evidence="14" type="ORF">FEB89_07440</name>
    <name evidence="13" type="ORF">NCTC10638_01223</name>
</gene>
<feature type="signal peptide" evidence="11">
    <location>
        <begin position="1"/>
        <end position="22"/>
    </location>
</feature>
<dbReference type="AlphaFoldDB" id="A0A249A2Q6"/>
<dbReference type="GO" id="GO:0055085">
    <property type="term" value="P:transmembrane transport"/>
    <property type="evidence" value="ECO:0007669"/>
    <property type="project" value="UniProtKB-ARBA"/>
</dbReference>
<feature type="chain" id="PRO_5044570327" description="D-galactose/methyl-galactoside binding periplasmic protein MglB" evidence="11">
    <location>
        <begin position="23"/>
        <end position="330"/>
    </location>
</feature>
<dbReference type="GO" id="GO:0030246">
    <property type="term" value="F:carbohydrate binding"/>
    <property type="evidence" value="ECO:0007669"/>
    <property type="project" value="InterPro"/>
</dbReference>
<keyword evidence="6 11" id="KW-0732">Signal</keyword>
<dbReference type="GeneID" id="67370181"/>
<keyword evidence="4" id="KW-0762">Sugar transport</keyword>
<accession>A0A249A2Q6</accession>
<keyword evidence="8" id="KW-0106">Calcium</keyword>
<evidence type="ECO:0000256" key="4">
    <source>
        <dbReference type="ARBA" id="ARBA00022597"/>
    </source>
</evidence>
<dbReference type="InterPro" id="IPR050555">
    <property type="entry name" value="Bact_Solute-Bind_Prot2"/>
</dbReference>
<protein>
    <recommendedName>
        <fullName evidence="10">D-galactose/methyl-galactoside binding periplasmic protein MglB</fullName>
    </recommendedName>
</protein>
<dbReference type="CDD" id="cd01539">
    <property type="entry name" value="PBP1_GGBP"/>
    <property type="match status" value="1"/>
</dbReference>
<evidence type="ECO:0000256" key="7">
    <source>
        <dbReference type="ARBA" id="ARBA00022764"/>
    </source>
</evidence>
<dbReference type="Proteomes" id="UP000254802">
    <property type="component" value="Unassembled WGS sequence"/>
</dbReference>
<dbReference type="EMBL" id="VAJB01000044">
    <property type="protein sequence ID" value="TRB71929.1"/>
    <property type="molecule type" value="Genomic_DNA"/>
</dbReference>
<dbReference type="Proteomes" id="UP000315164">
    <property type="component" value="Unassembled WGS sequence"/>
</dbReference>
<keyword evidence="7" id="KW-0574">Periplasm</keyword>
<organism evidence="15 17">
    <name type="scientific">Mannheimia haemolytica</name>
    <name type="common">Pasteurella haemolytica</name>
    <dbReference type="NCBI Taxonomy" id="75985"/>
    <lineage>
        <taxon>Bacteria</taxon>
        <taxon>Pseudomonadati</taxon>
        <taxon>Pseudomonadota</taxon>
        <taxon>Gammaproteobacteria</taxon>
        <taxon>Pasteurellales</taxon>
        <taxon>Pasteurellaceae</taxon>
        <taxon>Mannheimia</taxon>
    </lineage>
</organism>
<evidence type="ECO:0000256" key="9">
    <source>
        <dbReference type="ARBA" id="ARBA00034323"/>
    </source>
</evidence>
<dbReference type="GO" id="GO:0046872">
    <property type="term" value="F:metal ion binding"/>
    <property type="evidence" value="ECO:0007669"/>
    <property type="project" value="UniProtKB-KW"/>
</dbReference>
<dbReference type="OrthoDB" id="250606at2"/>
<dbReference type="Proteomes" id="UP000318394">
    <property type="component" value="Unassembled WGS sequence"/>
</dbReference>
<sequence length="330" mass="36830">MKRTILSAFALSVICGVNLSYAQSESRVGVTIYKYDDHFMTQMRKDMQNEAKGFAGLKWFMNDAQNSQVKQLAQIETLLQHKMRVLAVNIVNANESKTIVEKAKAYNVPVVFFNRTPSKQALESYEKAYFVSADPKEAGRIQGELIAKVWKSNPDFDLNKDGKLQFVLLKGEPSDVSAERSQAVVESLNQQGVQAEEIYSDTARWRRTLARNKMNEWLVENRAAEIEVVISNNDEMAIGALDALNAHEKRLPIFGIDALPETLALMKKGEIAGTVLNDSSAQAKAVVKLVSNLAQGKPALKDTQWESHSSKTIYLPHIGIDKENLGQFLP</sequence>
<evidence type="ECO:0000313" key="17">
    <source>
        <dbReference type="Proteomes" id="UP000315164"/>
    </source>
</evidence>
<evidence type="ECO:0000313" key="18">
    <source>
        <dbReference type="Proteomes" id="UP000318394"/>
    </source>
</evidence>
<dbReference type="Gene3D" id="3.40.50.2300">
    <property type="match status" value="2"/>
</dbReference>
<evidence type="ECO:0000256" key="8">
    <source>
        <dbReference type="ARBA" id="ARBA00022837"/>
    </source>
</evidence>
<feature type="domain" description="Periplasmic binding protein" evidence="12">
    <location>
        <begin position="28"/>
        <end position="297"/>
    </location>
</feature>
<dbReference type="RefSeq" id="WP_006253403.1">
    <property type="nucleotide sequence ID" value="NZ_CP011098.1"/>
</dbReference>
<proteinExistence type="inferred from homology"/>
<evidence type="ECO:0000256" key="11">
    <source>
        <dbReference type="SAM" id="SignalP"/>
    </source>
</evidence>
<evidence type="ECO:0000259" key="12">
    <source>
        <dbReference type="Pfam" id="PF13407"/>
    </source>
</evidence>
<evidence type="ECO:0000256" key="1">
    <source>
        <dbReference type="ARBA" id="ARBA00004418"/>
    </source>
</evidence>
<comment type="similarity">
    <text evidence="2">Belongs to the bacterial solute-binding protein 2 family.</text>
</comment>
<evidence type="ECO:0000256" key="6">
    <source>
        <dbReference type="ARBA" id="ARBA00022729"/>
    </source>
</evidence>
<dbReference type="InterPro" id="IPR044085">
    <property type="entry name" value="MglB-like_PBP1"/>
</dbReference>